<gene>
    <name evidence="2" type="ORF">DPMN_124438</name>
</gene>
<evidence type="ECO:0000256" key="1">
    <source>
        <dbReference type="SAM" id="MobiDB-lite"/>
    </source>
</evidence>
<organism evidence="2 3">
    <name type="scientific">Dreissena polymorpha</name>
    <name type="common">Zebra mussel</name>
    <name type="synonym">Mytilus polymorpha</name>
    <dbReference type="NCBI Taxonomy" id="45954"/>
    <lineage>
        <taxon>Eukaryota</taxon>
        <taxon>Metazoa</taxon>
        <taxon>Spiralia</taxon>
        <taxon>Lophotrochozoa</taxon>
        <taxon>Mollusca</taxon>
        <taxon>Bivalvia</taxon>
        <taxon>Autobranchia</taxon>
        <taxon>Heteroconchia</taxon>
        <taxon>Euheterodonta</taxon>
        <taxon>Imparidentia</taxon>
        <taxon>Neoheterodontei</taxon>
        <taxon>Myida</taxon>
        <taxon>Dreissenoidea</taxon>
        <taxon>Dreissenidae</taxon>
        <taxon>Dreissena</taxon>
    </lineage>
</organism>
<dbReference type="Gene3D" id="3.10.20.90">
    <property type="entry name" value="Phosphatidylinositol 3-kinase Catalytic Subunit, Chain A, domain 1"/>
    <property type="match status" value="1"/>
</dbReference>
<name>A0A9D4JW64_DREPO</name>
<evidence type="ECO:0000313" key="3">
    <source>
        <dbReference type="Proteomes" id="UP000828390"/>
    </source>
</evidence>
<feature type="compositionally biased region" description="Basic and acidic residues" evidence="1">
    <location>
        <begin position="115"/>
        <end position="128"/>
    </location>
</feature>
<feature type="region of interest" description="Disordered" evidence="1">
    <location>
        <begin position="91"/>
        <end position="134"/>
    </location>
</feature>
<reference evidence="2" key="2">
    <citation type="submission" date="2020-11" db="EMBL/GenBank/DDBJ databases">
        <authorList>
            <person name="McCartney M.A."/>
            <person name="Auch B."/>
            <person name="Kono T."/>
            <person name="Mallez S."/>
            <person name="Becker A."/>
            <person name="Gohl D.M."/>
            <person name="Silverstein K.A.T."/>
            <person name="Koren S."/>
            <person name="Bechman K.B."/>
            <person name="Herman A."/>
            <person name="Abrahante J.E."/>
            <person name="Garbe J."/>
        </authorList>
    </citation>
    <scope>NUCLEOTIDE SEQUENCE</scope>
    <source>
        <strain evidence="2">Duluth1</strain>
        <tissue evidence="2">Whole animal</tissue>
    </source>
</reference>
<protein>
    <submittedName>
        <fullName evidence="2">Uncharacterized protein</fullName>
    </submittedName>
</protein>
<dbReference type="Proteomes" id="UP000828390">
    <property type="component" value="Unassembled WGS sequence"/>
</dbReference>
<dbReference type="AlphaFoldDB" id="A0A9D4JW64"/>
<keyword evidence="3" id="KW-1185">Reference proteome</keyword>
<evidence type="ECO:0000313" key="2">
    <source>
        <dbReference type="EMBL" id="KAH3822648.1"/>
    </source>
</evidence>
<reference evidence="2" key="1">
    <citation type="journal article" date="2019" name="bioRxiv">
        <title>The Genome of the Zebra Mussel, Dreissena polymorpha: A Resource for Invasive Species Research.</title>
        <authorList>
            <person name="McCartney M.A."/>
            <person name="Auch B."/>
            <person name="Kono T."/>
            <person name="Mallez S."/>
            <person name="Zhang Y."/>
            <person name="Obille A."/>
            <person name="Becker A."/>
            <person name="Abrahante J.E."/>
            <person name="Garbe J."/>
            <person name="Badalamenti J.P."/>
            <person name="Herman A."/>
            <person name="Mangelson H."/>
            <person name="Liachko I."/>
            <person name="Sullivan S."/>
            <person name="Sone E.D."/>
            <person name="Koren S."/>
            <person name="Silverstein K.A.T."/>
            <person name="Beckman K.B."/>
            <person name="Gohl D.M."/>
        </authorList>
    </citation>
    <scope>NUCLEOTIDE SEQUENCE</scope>
    <source>
        <strain evidence="2">Duluth1</strain>
        <tissue evidence="2">Whole animal</tissue>
    </source>
</reference>
<dbReference type="EMBL" id="JAIWYP010000005">
    <property type="protein sequence ID" value="KAH3822648.1"/>
    <property type="molecule type" value="Genomic_DNA"/>
</dbReference>
<comment type="caution">
    <text evidence="2">The sequence shown here is derived from an EMBL/GenBank/DDBJ whole genome shotgun (WGS) entry which is preliminary data.</text>
</comment>
<accession>A0A9D4JW64</accession>
<proteinExistence type="predicted"/>
<sequence>MTTIYVTYSGIVVPFDITNATTCYDVIRLFRSNRRTRFYAMFESTSEKQKLLPMESSVNMVMTSWGIEGFRKSFVIRPVDAHTFGLARMSREQRRRHRLTRGDKTSASHAFSELHVGEYSEIGEEKSRPSYAED</sequence>